<evidence type="ECO:0000313" key="2">
    <source>
        <dbReference type="EMBL" id="KKT11806.1"/>
    </source>
</evidence>
<accession>A0A0G1EP21</accession>
<keyword evidence="1" id="KW-0472">Membrane</keyword>
<evidence type="ECO:0000256" key="1">
    <source>
        <dbReference type="SAM" id="Phobius"/>
    </source>
</evidence>
<comment type="caution">
    <text evidence="2">The sequence shown here is derived from an EMBL/GenBank/DDBJ whole genome shotgun (WGS) entry which is preliminary data.</text>
</comment>
<proteinExistence type="predicted"/>
<keyword evidence="1" id="KW-1133">Transmembrane helix</keyword>
<organism evidence="2 3">
    <name type="scientific">Candidatus Nomurabacteria bacterium GW2011_GWF2_43_24</name>
    <dbReference type="NCBI Taxonomy" id="1618778"/>
    <lineage>
        <taxon>Bacteria</taxon>
        <taxon>Candidatus Nomuraibacteriota</taxon>
    </lineage>
</organism>
<dbReference type="AlphaFoldDB" id="A0A0G1EP21"/>
<reference evidence="2 3" key="1">
    <citation type="journal article" date="2015" name="Nature">
        <title>rRNA introns, odd ribosomes, and small enigmatic genomes across a large radiation of phyla.</title>
        <authorList>
            <person name="Brown C.T."/>
            <person name="Hug L.A."/>
            <person name="Thomas B.C."/>
            <person name="Sharon I."/>
            <person name="Castelle C.J."/>
            <person name="Singh A."/>
            <person name="Wilkins M.J."/>
            <person name="Williams K.H."/>
            <person name="Banfield J.F."/>
        </authorList>
    </citation>
    <scope>NUCLEOTIDE SEQUENCE [LARGE SCALE GENOMIC DNA]</scope>
</reference>
<keyword evidence="1" id="KW-0812">Transmembrane</keyword>
<name>A0A0G1EP21_9BACT</name>
<sequence length="85" mass="9793">MAYMSKKAKKVLILSVAIIFIILGFFGLVLPFLQGIIFLVIGVFLLSFYSLKARLWIEKHTKKYPRLFSITKKVEAWMAKIIGEI</sequence>
<protein>
    <submittedName>
        <fullName evidence="2">Uncharacterized protein</fullName>
    </submittedName>
</protein>
<dbReference type="EMBL" id="LCGH01000001">
    <property type="protein sequence ID" value="KKT11806.1"/>
    <property type="molecule type" value="Genomic_DNA"/>
</dbReference>
<gene>
    <name evidence="2" type="ORF">UV91_C0001G0018</name>
</gene>
<evidence type="ECO:0000313" key="3">
    <source>
        <dbReference type="Proteomes" id="UP000033907"/>
    </source>
</evidence>
<feature type="transmembrane region" description="Helical" evidence="1">
    <location>
        <begin position="36"/>
        <end position="57"/>
    </location>
</feature>
<feature type="transmembrane region" description="Helical" evidence="1">
    <location>
        <begin position="12"/>
        <end position="30"/>
    </location>
</feature>
<dbReference type="Proteomes" id="UP000033907">
    <property type="component" value="Unassembled WGS sequence"/>
</dbReference>